<keyword evidence="4" id="KW-1003">Cell membrane</keyword>
<name>A0A7C2B7P4_THERO</name>
<evidence type="ECO:0000256" key="21">
    <source>
        <dbReference type="ARBA" id="ARBA00047969"/>
    </source>
</evidence>
<keyword evidence="11" id="KW-0472">Membrane</keyword>
<dbReference type="EC" id="3.1.2.2" evidence="16"/>
<dbReference type="CDD" id="cd03443">
    <property type="entry name" value="PaaI_thioesterase"/>
    <property type="match status" value="1"/>
</dbReference>
<keyword evidence="7" id="KW-0378">Hydrolase</keyword>
<comment type="subcellular location">
    <subcellularLocation>
        <location evidence="3">Cell projection</location>
        <location evidence="3">Ruffle membrane</location>
    </subcellularLocation>
    <subcellularLocation>
        <location evidence="2">Cytoplasm</location>
    </subcellularLocation>
    <subcellularLocation>
        <location evidence="1">Membrane</location>
        <topology evidence="1">Peripheral membrane protein</topology>
    </subcellularLocation>
</comment>
<evidence type="ECO:0000256" key="12">
    <source>
        <dbReference type="ARBA" id="ARBA00023273"/>
    </source>
</evidence>
<comment type="catalytic activity">
    <reaction evidence="19">
        <text>octanoyl-CoA + H2O = octanoate + CoA + H(+)</text>
        <dbReference type="Rhea" id="RHEA:30143"/>
        <dbReference type="ChEBI" id="CHEBI:15377"/>
        <dbReference type="ChEBI" id="CHEBI:15378"/>
        <dbReference type="ChEBI" id="CHEBI:25646"/>
        <dbReference type="ChEBI" id="CHEBI:57287"/>
        <dbReference type="ChEBI" id="CHEBI:57386"/>
    </reaction>
    <physiologicalReaction direction="left-to-right" evidence="19">
        <dbReference type="Rhea" id="RHEA:30144"/>
    </physiologicalReaction>
</comment>
<evidence type="ECO:0000256" key="6">
    <source>
        <dbReference type="ARBA" id="ARBA00022703"/>
    </source>
</evidence>
<keyword evidence="9" id="KW-0809">Transit peptide</keyword>
<comment type="catalytic activity">
    <reaction evidence="20">
        <text>hexadecanoyl-CoA + H2O = hexadecanoate + CoA + H(+)</text>
        <dbReference type="Rhea" id="RHEA:16645"/>
        <dbReference type="ChEBI" id="CHEBI:7896"/>
        <dbReference type="ChEBI" id="CHEBI:15377"/>
        <dbReference type="ChEBI" id="CHEBI:15378"/>
        <dbReference type="ChEBI" id="CHEBI:57287"/>
        <dbReference type="ChEBI" id="CHEBI:57379"/>
        <dbReference type="EC" id="3.1.2.2"/>
    </reaction>
    <physiologicalReaction direction="left-to-right" evidence="20">
        <dbReference type="Rhea" id="RHEA:16646"/>
    </physiologicalReaction>
</comment>
<comment type="catalytic activity">
    <reaction evidence="14">
        <text>(9Z)-octadecenoyl-CoA + H2O = (9Z)-octadecenoate + CoA + H(+)</text>
        <dbReference type="Rhea" id="RHEA:40139"/>
        <dbReference type="ChEBI" id="CHEBI:15377"/>
        <dbReference type="ChEBI" id="CHEBI:15378"/>
        <dbReference type="ChEBI" id="CHEBI:30823"/>
        <dbReference type="ChEBI" id="CHEBI:57287"/>
        <dbReference type="ChEBI" id="CHEBI:57387"/>
    </reaction>
    <physiologicalReaction direction="left-to-right" evidence="14">
        <dbReference type="Rhea" id="RHEA:40140"/>
    </physiologicalReaction>
</comment>
<proteinExistence type="inferred from homology"/>
<comment type="catalytic activity">
    <reaction evidence="22">
        <text>dodecanoyl-CoA + H2O = dodecanoate + CoA + H(+)</text>
        <dbReference type="Rhea" id="RHEA:30135"/>
        <dbReference type="ChEBI" id="CHEBI:15377"/>
        <dbReference type="ChEBI" id="CHEBI:15378"/>
        <dbReference type="ChEBI" id="CHEBI:18262"/>
        <dbReference type="ChEBI" id="CHEBI:57287"/>
        <dbReference type="ChEBI" id="CHEBI:57375"/>
    </reaction>
    <physiologicalReaction direction="left-to-right" evidence="22">
        <dbReference type="Rhea" id="RHEA:30136"/>
    </physiologicalReaction>
</comment>
<dbReference type="PANTHER" id="PTHR12418">
    <property type="entry name" value="ACYL-COENZYME A THIOESTERASE THEM4"/>
    <property type="match status" value="1"/>
</dbReference>
<keyword evidence="12" id="KW-0966">Cell projection</keyword>
<dbReference type="GO" id="GO:0016020">
    <property type="term" value="C:membrane"/>
    <property type="evidence" value="ECO:0007669"/>
    <property type="project" value="UniProtKB-SubCell"/>
</dbReference>
<evidence type="ECO:0000259" key="24">
    <source>
        <dbReference type="Pfam" id="PF03061"/>
    </source>
</evidence>
<dbReference type="PANTHER" id="PTHR12418:SF19">
    <property type="entry name" value="ACYL-COENZYME A THIOESTERASE THEM4"/>
    <property type="match status" value="1"/>
</dbReference>
<protein>
    <recommendedName>
        <fullName evidence="17">Acyl-coenzyme A thioesterase THEM4</fullName>
        <ecNumber evidence="16">3.1.2.2</ecNumber>
    </recommendedName>
    <alternativeName>
        <fullName evidence="18">Thioesterase superfamily member 4</fullName>
    </alternativeName>
</protein>
<evidence type="ECO:0000256" key="5">
    <source>
        <dbReference type="ARBA" id="ARBA00022490"/>
    </source>
</evidence>
<evidence type="ECO:0000256" key="7">
    <source>
        <dbReference type="ARBA" id="ARBA00022801"/>
    </source>
</evidence>
<keyword evidence="6" id="KW-0053">Apoptosis</keyword>
<evidence type="ECO:0000256" key="1">
    <source>
        <dbReference type="ARBA" id="ARBA00004170"/>
    </source>
</evidence>
<evidence type="ECO:0000256" key="9">
    <source>
        <dbReference type="ARBA" id="ARBA00022946"/>
    </source>
</evidence>
<sequence length="161" mass="18004">MEGERVNRVTDHACFGCGELNPIGLRLAFYRRGESIEAMFTARPEHEGYIGLVHGGILATVLDEAMSWAVIAATKRLMVTARMELAYRHPVCVGQPLVVRGWVEEDRGRLVRARAELRDAVDGRLLVEAQGTFLRAPAEQERAWWARYVGSASDAEDEGHR</sequence>
<dbReference type="InterPro" id="IPR052365">
    <property type="entry name" value="THEM4/THEM5_acyl-CoA_thioest"/>
</dbReference>
<feature type="domain" description="Thioesterase" evidence="24">
    <location>
        <begin position="51"/>
        <end position="122"/>
    </location>
</feature>
<evidence type="ECO:0000256" key="23">
    <source>
        <dbReference type="ARBA" id="ARBA00048180"/>
    </source>
</evidence>
<evidence type="ECO:0000256" key="15">
    <source>
        <dbReference type="ARBA" id="ARBA00038456"/>
    </source>
</evidence>
<comment type="caution">
    <text evidence="25">The sequence shown here is derived from an EMBL/GenBank/DDBJ whole genome shotgun (WGS) entry which is preliminary data.</text>
</comment>
<keyword evidence="5" id="KW-0963">Cytoplasm</keyword>
<dbReference type="SUPFAM" id="SSF54637">
    <property type="entry name" value="Thioesterase/thiol ester dehydrase-isomerase"/>
    <property type="match status" value="1"/>
</dbReference>
<evidence type="ECO:0000256" key="4">
    <source>
        <dbReference type="ARBA" id="ARBA00022475"/>
    </source>
</evidence>
<keyword evidence="8" id="KW-0276">Fatty acid metabolism</keyword>
<evidence type="ECO:0000256" key="10">
    <source>
        <dbReference type="ARBA" id="ARBA00023098"/>
    </source>
</evidence>
<dbReference type="Gene3D" id="3.10.129.10">
    <property type="entry name" value="Hotdog Thioesterase"/>
    <property type="match status" value="1"/>
</dbReference>
<dbReference type="InterPro" id="IPR006683">
    <property type="entry name" value="Thioestr_dom"/>
</dbReference>
<evidence type="ECO:0000256" key="13">
    <source>
        <dbReference type="ARBA" id="ARBA00035852"/>
    </source>
</evidence>
<evidence type="ECO:0000256" key="2">
    <source>
        <dbReference type="ARBA" id="ARBA00004496"/>
    </source>
</evidence>
<evidence type="ECO:0000256" key="17">
    <source>
        <dbReference type="ARBA" id="ARBA00040123"/>
    </source>
</evidence>
<evidence type="ECO:0000256" key="18">
    <source>
        <dbReference type="ARBA" id="ARBA00043210"/>
    </source>
</evidence>
<dbReference type="AlphaFoldDB" id="A0A7C2B7P4"/>
<evidence type="ECO:0000313" key="25">
    <source>
        <dbReference type="EMBL" id="HEF65741.1"/>
    </source>
</evidence>
<comment type="catalytic activity">
    <reaction evidence="21">
        <text>decanoyl-CoA + H2O = decanoate + CoA + H(+)</text>
        <dbReference type="Rhea" id="RHEA:40059"/>
        <dbReference type="ChEBI" id="CHEBI:15377"/>
        <dbReference type="ChEBI" id="CHEBI:15378"/>
        <dbReference type="ChEBI" id="CHEBI:27689"/>
        <dbReference type="ChEBI" id="CHEBI:57287"/>
        <dbReference type="ChEBI" id="CHEBI:61430"/>
    </reaction>
    <physiologicalReaction direction="left-to-right" evidence="21">
        <dbReference type="Rhea" id="RHEA:40060"/>
    </physiologicalReaction>
</comment>
<evidence type="ECO:0000256" key="20">
    <source>
        <dbReference type="ARBA" id="ARBA00047734"/>
    </source>
</evidence>
<dbReference type="Pfam" id="PF03061">
    <property type="entry name" value="4HBT"/>
    <property type="match status" value="1"/>
</dbReference>
<dbReference type="GO" id="GO:0006631">
    <property type="term" value="P:fatty acid metabolic process"/>
    <property type="evidence" value="ECO:0007669"/>
    <property type="project" value="UniProtKB-KW"/>
</dbReference>
<evidence type="ECO:0000256" key="19">
    <source>
        <dbReference type="ARBA" id="ARBA00047588"/>
    </source>
</evidence>
<organism evidence="25">
    <name type="scientific">Thermomicrobium roseum</name>
    <dbReference type="NCBI Taxonomy" id="500"/>
    <lineage>
        <taxon>Bacteria</taxon>
        <taxon>Pseudomonadati</taxon>
        <taxon>Thermomicrobiota</taxon>
        <taxon>Thermomicrobia</taxon>
        <taxon>Thermomicrobiales</taxon>
        <taxon>Thermomicrobiaceae</taxon>
        <taxon>Thermomicrobium</taxon>
    </lineage>
</organism>
<evidence type="ECO:0000256" key="3">
    <source>
        <dbReference type="ARBA" id="ARBA00004632"/>
    </source>
</evidence>
<dbReference type="InterPro" id="IPR029069">
    <property type="entry name" value="HotDog_dom_sf"/>
</dbReference>
<comment type="catalytic activity">
    <reaction evidence="13">
        <text>(5Z,8Z,11Z,14Z)-eicosatetraenoyl-CoA + H2O = (5Z,8Z,11Z,14Z)-eicosatetraenoate + CoA + H(+)</text>
        <dbReference type="Rhea" id="RHEA:40151"/>
        <dbReference type="ChEBI" id="CHEBI:15377"/>
        <dbReference type="ChEBI" id="CHEBI:15378"/>
        <dbReference type="ChEBI" id="CHEBI:32395"/>
        <dbReference type="ChEBI" id="CHEBI:57287"/>
        <dbReference type="ChEBI" id="CHEBI:57368"/>
    </reaction>
    <physiologicalReaction direction="left-to-right" evidence="13">
        <dbReference type="Rhea" id="RHEA:40152"/>
    </physiologicalReaction>
</comment>
<reference evidence="25" key="1">
    <citation type="journal article" date="2020" name="mSystems">
        <title>Genome- and Community-Level Interaction Insights into Carbon Utilization and Element Cycling Functions of Hydrothermarchaeota in Hydrothermal Sediment.</title>
        <authorList>
            <person name="Zhou Z."/>
            <person name="Liu Y."/>
            <person name="Xu W."/>
            <person name="Pan J."/>
            <person name="Luo Z.H."/>
            <person name="Li M."/>
        </authorList>
    </citation>
    <scope>NUCLEOTIDE SEQUENCE [LARGE SCALE GENOMIC DNA]</scope>
    <source>
        <strain evidence="25">SpSt-222</strain>
    </source>
</reference>
<dbReference type="EMBL" id="DSJL01000011">
    <property type="protein sequence ID" value="HEF65741.1"/>
    <property type="molecule type" value="Genomic_DNA"/>
</dbReference>
<gene>
    <name evidence="25" type="ORF">ENP47_09110</name>
</gene>
<evidence type="ECO:0000256" key="8">
    <source>
        <dbReference type="ARBA" id="ARBA00022832"/>
    </source>
</evidence>
<accession>A0A7C2B7P4</accession>
<dbReference type="GO" id="GO:0016790">
    <property type="term" value="F:thiolester hydrolase activity"/>
    <property type="evidence" value="ECO:0007669"/>
    <property type="project" value="UniProtKB-ARBA"/>
</dbReference>
<keyword evidence="10" id="KW-0443">Lipid metabolism</keyword>
<evidence type="ECO:0000256" key="16">
    <source>
        <dbReference type="ARBA" id="ARBA00038848"/>
    </source>
</evidence>
<comment type="similarity">
    <text evidence="15">Belongs to the THEM4/THEM5 thioesterase family.</text>
</comment>
<evidence type="ECO:0000256" key="14">
    <source>
        <dbReference type="ARBA" id="ARBA00037002"/>
    </source>
</evidence>
<comment type="catalytic activity">
    <reaction evidence="23">
        <text>tetradecanoyl-CoA + H2O = tetradecanoate + CoA + H(+)</text>
        <dbReference type="Rhea" id="RHEA:40119"/>
        <dbReference type="ChEBI" id="CHEBI:15377"/>
        <dbReference type="ChEBI" id="CHEBI:15378"/>
        <dbReference type="ChEBI" id="CHEBI:30807"/>
        <dbReference type="ChEBI" id="CHEBI:57287"/>
        <dbReference type="ChEBI" id="CHEBI:57385"/>
    </reaction>
    <physiologicalReaction direction="left-to-right" evidence="23">
        <dbReference type="Rhea" id="RHEA:40120"/>
    </physiologicalReaction>
</comment>
<evidence type="ECO:0000256" key="11">
    <source>
        <dbReference type="ARBA" id="ARBA00023136"/>
    </source>
</evidence>
<evidence type="ECO:0000256" key="22">
    <source>
        <dbReference type="ARBA" id="ARBA00048074"/>
    </source>
</evidence>
<dbReference type="GO" id="GO:0005737">
    <property type="term" value="C:cytoplasm"/>
    <property type="evidence" value="ECO:0007669"/>
    <property type="project" value="UniProtKB-SubCell"/>
</dbReference>